<feature type="chain" id="PRO_5046073356" evidence="6">
    <location>
        <begin position="21"/>
        <end position="349"/>
    </location>
</feature>
<name>A0ABS9HI26_9ACTN</name>
<comment type="similarity">
    <text evidence="2">Belongs to the prokaryotic sulfate-binding protein family.</text>
</comment>
<evidence type="ECO:0000256" key="2">
    <source>
        <dbReference type="ARBA" id="ARBA00006099"/>
    </source>
</evidence>
<dbReference type="PANTHER" id="PTHR30368:SF2">
    <property type="entry name" value="SULFATE-BINDING PROTEIN"/>
    <property type="match status" value="1"/>
</dbReference>
<dbReference type="RefSeq" id="WP_236405228.1">
    <property type="nucleotide sequence ID" value="NZ_JAKJHZ010000013.1"/>
</dbReference>
<keyword evidence="8" id="KW-1185">Reference proteome</keyword>
<accession>A0ABS9HI26</accession>
<comment type="caution">
    <text evidence="7">The sequence shown here is derived from an EMBL/GenBank/DDBJ whole genome shotgun (WGS) entry which is preliminary data.</text>
</comment>
<dbReference type="Proteomes" id="UP001201161">
    <property type="component" value="Unassembled WGS sequence"/>
</dbReference>
<dbReference type="Pfam" id="PF13531">
    <property type="entry name" value="SBP_bac_11"/>
    <property type="match status" value="1"/>
</dbReference>
<comment type="subcellular location">
    <subcellularLocation>
        <location evidence="1">Periplasm</location>
    </subcellularLocation>
</comment>
<evidence type="ECO:0000256" key="6">
    <source>
        <dbReference type="SAM" id="SignalP"/>
    </source>
</evidence>
<evidence type="ECO:0000313" key="7">
    <source>
        <dbReference type="EMBL" id="MCF6379981.1"/>
    </source>
</evidence>
<keyword evidence="3" id="KW-0813">Transport</keyword>
<reference evidence="7 8" key="1">
    <citation type="submission" date="2022-01" db="EMBL/GenBank/DDBJ databases">
        <title>Nocardioides sp. nov., an actinomycete isolated from mining soil.</title>
        <authorList>
            <person name="Liu L."/>
        </authorList>
    </citation>
    <scope>NUCLEOTIDE SEQUENCE [LARGE SCALE GENOMIC DNA]</scope>
    <source>
        <strain evidence="7 8">KLBMP 9356</strain>
    </source>
</reference>
<gene>
    <name evidence="7" type="ORF">L2K70_20395</name>
</gene>
<sequence>MQIRSRAALAAALVGPLALSACSGDAEGSGSGDGGKTNLAVVGFSVMETPNDALFKAFEETDAGKDVTFDGPAYGASGDMSRGVVDGQDADLVHFSLEPDMTRLVDAGIVADDWKDGDTKGICTQSVVVMVVPKGNPKNIDSWDDLVKDDVSIVTPNPASSGSAKWNLLAAYGSVISDGGSEDDAKAYMTDFFDHVSALPDSGRDATTAFTAGQGDVLLSYENEAILARQNGEDFDYVVPDTTLLIENPCAVTEDAPDVASDFLDYQRSEEGQKLYAGFGFRPLTDVGDVQVEGALDPANAFPEPATELTIDGDFNGWGEANDKFFGDGEDGNTLGIITEIQAGSGVGS</sequence>
<feature type="signal peptide" evidence="6">
    <location>
        <begin position="1"/>
        <end position="20"/>
    </location>
</feature>
<evidence type="ECO:0000256" key="1">
    <source>
        <dbReference type="ARBA" id="ARBA00004418"/>
    </source>
</evidence>
<evidence type="ECO:0000256" key="4">
    <source>
        <dbReference type="ARBA" id="ARBA00022729"/>
    </source>
</evidence>
<protein>
    <submittedName>
        <fullName evidence="7">Sulfate ABC transporter substrate-binding protein</fullName>
    </submittedName>
</protein>
<dbReference type="SUPFAM" id="SSF53850">
    <property type="entry name" value="Periplasmic binding protein-like II"/>
    <property type="match status" value="1"/>
</dbReference>
<dbReference type="PROSITE" id="PS51257">
    <property type="entry name" value="PROKAR_LIPOPROTEIN"/>
    <property type="match status" value="1"/>
</dbReference>
<proteinExistence type="inferred from homology"/>
<evidence type="ECO:0000256" key="5">
    <source>
        <dbReference type="ARBA" id="ARBA00022764"/>
    </source>
</evidence>
<dbReference type="EMBL" id="JAKJHZ010000013">
    <property type="protein sequence ID" value="MCF6379981.1"/>
    <property type="molecule type" value="Genomic_DNA"/>
</dbReference>
<dbReference type="Gene3D" id="3.40.190.10">
    <property type="entry name" value="Periplasmic binding protein-like II"/>
    <property type="match status" value="2"/>
</dbReference>
<dbReference type="InterPro" id="IPR005669">
    <property type="entry name" value="Thiosulph/SO4-bd"/>
</dbReference>
<organism evidence="7 8">
    <name type="scientific">Nocardioides potassii</name>
    <dbReference type="NCBI Taxonomy" id="2911371"/>
    <lineage>
        <taxon>Bacteria</taxon>
        <taxon>Bacillati</taxon>
        <taxon>Actinomycetota</taxon>
        <taxon>Actinomycetes</taxon>
        <taxon>Propionibacteriales</taxon>
        <taxon>Nocardioidaceae</taxon>
        <taxon>Nocardioides</taxon>
    </lineage>
</organism>
<keyword evidence="4 6" id="KW-0732">Signal</keyword>
<keyword evidence="5" id="KW-0574">Periplasm</keyword>
<evidence type="ECO:0000256" key="3">
    <source>
        <dbReference type="ARBA" id="ARBA00022448"/>
    </source>
</evidence>
<evidence type="ECO:0000313" key="8">
    <source>
        <dbReference type="Proteomes" id="UP001201161"/>
    </source>
</evidence>
<dbReference type="NCBIfam" id="TIGR00971">
    <property type="entry name" value="3a0106s03"/>
    <property type="match status" value="1"/>
</dbReference>
<dbReference type="PANTHER" id="PTHR30368">
    <property type="entry name" value="SULFATE-BINDING PROTEIN"/>
    <property type="match status" value="1"/>
</dbReference>